<dbReference type="AlphaFoldDB" id="A0A0D2MA06"/>
<dbReference type="InterPro" id="IPR032675">
    <property type="entry name" value="LRR_dom_sf"/>
</dbReference>
<dbReference type="STRING" id="145388.A0A0D2MA06"/>
<dbReference type="PROSITE" id="PS51450">
    <property type="entry name" value="LRR"/>
    <property type="match status" value="2"/>
</dbReference>
<dbReference type="Gene3D" id="3.80.10.10">
    <property type="entry name" value="Ribonuclease Inhibitor"/>
    <property type="match status" value="1"/>
</dbReference>
<dbReference type="SUPFAM" id="SSF52075">
    <property type="entry name" value="Outer arm dynein light chain 1"/>
    <property type="match status" value="1"/>
</dbReference>
<dbReference type="KEGG" id="mng:MNEG_10172"/>
<evidence type="ECO:0000256" key="2">
    <source>
        <dbReference type="ARBA" id="ARBA00022614"/>
    </source>
</evidence>
<dbReference type="InterPro" id="IPR050836">
    <property type="entry name" value="SDS22/Internalin_LRR"/>
</dbReference>
<sequence>MEIDEDVELSGELHHTATAVADIGPLSSQPEVAAISALNLSCNQLTSLRGLSALQNLRHLNVQRNCLTSLEDLRGLPALESLNAGGNAIALLQPLTGLTGLRELMLHRNKVADAAEFVALEALPRLVKLAIYGNPVTSAMQDGGRAATLAALQGLQSAVQLLPQLSLTTTKPSSLRAPDIAAAAAAALRKEPPVTYFSNRHDNGMPSVTLRRNGTGSVSWPSGGLAASADLDPASGYRLMAMFDATGASVAANVALSSDGGSGFAQYASGAMALTWKRREAGAHFGPGGEVLARWNNRK</sequence>
<organism evidence="4 5">
    <name type="scientific">Monoraphidium neglectum</name>
    <dbReference type="NCBI Taxonomy" id="145388"/>
    <lineage>
        <taxon>Eukaryota</taxon>
        <taxon>Viridiplantae</taxon>
        <taxon>Chlorophyta</taxon>
        <taxon>core chlorophytes</taxon>
        <taxon>Chlorophyceae</taxon>
        <taxon>CS clade</taxon>
        <taxon>Sphaeropleales</taxon>
        <taxon>Selenastraceae</taxon>
        <taxon>Monoraphidium</taxon>
    </lineage>
</organism>
<evidence type="ECO:0000313" key="4">
    <source>
        <dbReference type="EMBL" id="KIY97791.1"/>
    </source>
</evidence>
<keyword evidence="2" id="KW-0433">Leucine-rich repeat</keyword>
<dbReference type="Pfam" id="PF13855">
    <property type="entry name" value="LRR_8"/>
    <property type="match status" value="1"/>
</dbReference>
<dbReference type="RefSeq" id="XP_013896811.1">
    <property type="nucleotide sequence ID" value="XM_014041357.1"/>
</dbReference>
<dbReference type="PANTHER" id="PTHR46652:SF3">
    <property type="entry name" value="LEUCINE-RICH REPEAT-CONTAINING PROTEIN 9"/>
    <property type="match status" value="1"/>
</dbReference>
<name>A0A0D2MA06_9CHLO</name>
<accession>A0A0D2MA06</accession>
<reference evidence="4 5" key="1">
    <citation type="journal article" date="2013" name="BMC Genomics">
        <title>Reconstruction of the lipid metabolism for the microalga Monoraphidium neglectum from its genome sequence reveals characteristics suitable for biofuel production.</title>
        <authorList>
            <person name="Bogen C."/>
            <person name="Al-Dilaimi A."/>
            <person name="Albersmeier A."/>
            <person name="Wichmann J."/>
            <person name="Grundmann M."/>
            <person name="Rupp O."/>
            <person name="Lauersen K.J."/>
            <person name="Blifernez-Klassen O."/>
            <person name="Kalinowski J."/>
            <person name="Goesmann A."/>
            <person name="Mussgnug J.H."/>
            <person name="Kruse O."/>
        </authorList>
    </citation>
    <scope>NUCLEOTIDE SEQUENCE [LARGE SCALE GENOMIC DNA]</scope>
    <source>
        <strain evidence="4 5">SAG 48.87</strain>
    </source>
</reference>
<evidence type="ECO:0000256" key="1">
    <source>
        <dbReference type="ARBA" id="ARBA00004430"/>
    </source>
</evidence>
<dbReference type="Proteomes" id="UP000054498">
    <property type="component" value="Unassembled WGS sequence"/>
</dbReference>
<gene>
    <name evidence="4" type="ORF">MNEG_10172</name>
</gene>
<dbReference type="InterPro" id="IPR001611">
    <property type="entry name" value="Leu-rich_rpt"/>
</dbReference>
<evidence type="ECO:0000313" key="5">
    <source>
        <dbReference type="Proteomes" id="UP000054498"/>
    </source>
</evidence>
<comment type="subcellular location">
    <subcellularLocation>
        <location evidence="1">Cytoplasm</location>
        <location evidence="1">Cytoskeleton</location>
        <location evidence="1">Cilium axoneme</location>
    </subcellularLocation>
</comment>
<dbReference type="GO" id="GO:0005930">
    <property type="term" value="C:axoneme"/>
    <property type="evidence" value="ECO:0007669"/>
    <property type="project" value="UniProtKB-SubCell"/>
</dbReference>
<evidence type="ECO:0000256" key="3">
    <source>
        <dbReference type="ARBA" id="ARBA00022737"/>
    </source>
</evidence>
<proteinExistence type="predicted"/>
<protein>
    <submittedName>
        <fullName evidence="4">Uncharacterized protein</fullName>
    </submittedName>
</protein>
<keyword evidence="3" id="KW-0677">Repeat</keyword>
<keyword evidence="5" id="KW-1185">Reference proteome</keyword>
<dbReference type="EMBL" id="KK102427">
    <property type="protein sequence ID" value="KIY97791.1"/>
    <property type="molecule type" value="Genomic_DNA"/>
</dbReference>
<dbReference type="GeneID" id="25727308"/>
<dbReference type="OrthoDB" id="542800at2759"/>
<dbReference type="PANTHER" id="PTHR46652">
    <property type="entry name" value="LEUCINE-RICH REPEAT AND IQ DOMAIN-CONTAINING PROTEIN 1-RELATED"/>
    <property type="match status" value="1"/>
</dbReference>